<feature type="region of interest" description="Disordered" evidence="10">
    <location>
        <begin position="640"/>
        <end position="659"/>
    </location>
</feature>
<feature type="compositionally biased region" description="Polar residues" evidence="10">
    <location>
        <begin position="200"/>
        <end position="209"/>
    </location>
</feature>
<evidence type="ECO:0000256" key="7">
    <source>
        <dbReference type="ARBA" id="ARBA00047899"/>
    </source>
</evidence>
<comment type="caution">
    <text evidence="12">The sequence shown here is derived from an EMBL/GenBank/DDBJ whole genome shotgun (WGS) entry which is preliminary data.</text>
</comment>
<feature type="region of interest" description="Disordered" evidence="10">
    <location>
        <begin position="233"/>
        <end position="257"/>
    </location>
</feature>
<dbReference type="EMBL" id="JAHFZB010000002">
    <property type="protein sequence ID" value="KAK6493580.1"/>
    <property type="molecule type" value="Genomic_DNA"/>
</dbReference>
<evidence type="ECO:0000256" key="10">
    <source>
        <dbReference type="SAM" id="MobiDB-lite"/>
    </source>
</evidence>
<dbReference type="PANTHER" id="PTHR24419">
    <property type="entry name" value="INTERLEUKIN-1 RECEPTOR-ASSOCIATED KINASE"/>
    <property type="match status" value="1"/>
</dbReference>
<dbReference type="Proteomes" id="UP001369086">
    <property type="component" value="Unassembled WGS sequence"/>
</dbReference>
<feature type="domain" description="Protein kinase" evidence="11">
    <location>
        <begin position="1113"/>
        <end position="1427"/>
    </location>
</feature>
<dbReference type="InterPro" id="IPR000719">
    <property type="entry name" value="Prot_kinase_dom"/>
</dbReference>
<feature type="region of interest" description="Disordered" evidence="10">
    <location>
        <begin position="868"/>
        <end position="920"/>
    </location>
</feature>
<dbReference type="PROSITE" id="PS00107">
    <property type="entry name" value="PROTEIN_KINASE_ATP"/>
    <property type="match status" value="1"/>
</dbReference>
<evidence type="ECO:0000256" key="1">
    <source>
        <dbReference type="ARBA" id="ARBA00012513"/>
    </source>
</evidence>
<keyword evidence="4 9" id="KW-0547">Nucleotide-binding</keyword>
<dbReference type="PANTHER" id="PTHR24419:SF18">
    <property type="entry name" value="SERINE_THREONINE-PROTEIN KINASE HASPIN"/>
    <property type="match status" value="1"/>
</dbReference>
<feature type="region of interest" description="Disordered" evidence="10">
    <location>
        <begin position="33"/>
        <end position="150"/>
    </location>
</feature>
<dbReference type="SMART" id="SM01331">
    <property type="entry name" value="DUF3635"/>
    <property type="match status" value="1"/>
</dbReference>
<evidence type="ECO:0000259" key="11">
    <source>
        <dbReference type="PROSITE" id="PS50011"/>
    </source>
</evidence>
<feature type="compositionally biased region" description="Basic residues" evidence="10">
    <location>
        <begin position="115"/>
        <end position="134"/>
    </location>
</feature>
<feature type="compositionally biased region" description="Basic residues" evidence="10">
    <location>
        <begin position="62"/>
        <end position="80"/>
    </location>
</feature>
<dbReference type="EC" id="2.7.11.1" evidence="1"/>
<feature type="binding site" evidence="9">
    <location>
        <position position="1141"/>
    </location>
    <ligand>
        <name>ATP</name>
        <dbReference type="ChEBI" id="CHEBI:30616"/>
    </ligand>
</feature>
<sequence>MNSMMKPFKRNRVVMLKTYGKQMRKVDAWFSPDTRKTAFSSSSSSDLSIGAEENCTVNPGRVRQRKQTTARPKRNAKKRALTSLKDSEEEEEDSIFSVGKENKSDATARKDTVSRKGKRHAATLRPKRNAKRAVLKQNTNENGSVDEKEEAIEGMEDVTACKENNGCVVKTRRKNTSRQSKESTNSSRLPRNSKQRAVSRMKLTSTSESNDVEVADCLEDFIASSGKENIVDARDQRTTVKSQSKPSTSSARLQRSAKQRALSSVKLTSTSESIDAEIAGETEEFITSYGKENADDSRDRWARVSRSAASSFVRPVTLGKFVTDRRKALDENMRVRKTRPVKGRSVYFLKDTLNSSEDFKKTPVPSSRFVAKMTRTRYKRKSLLGNTSSEMSSLFSNCKKKKCRVSERSFSSTADSMLKTRAYKQPLLASTPSASCQPCYKPYDPSFSEISFSNEEPEEVCKTNMEEGKDVLSPEGRELKFLVGRGSKNCTKGDSVKGMPSLEIMQHDVENHEVEYSRELFSQTNEASIVSHPNRTNKEMLITKTPETHISDQSSSVNDSLVFVSSPVIKVSQPVVLLKPVDIPKHLVNHNLQSNPEKPECYAASDKTQVLQEKHCRRLNMDSTMCRKLSAQQSDYKMADNTHSSDFTESRSGQNVSSETGDVKILEERHSLDVTPQYVQNTVSLDGRDVVQLQKQNKTEERILNKTPKISPSILSITVDNSPLTVVSEKNKQPVRSSNACLKERCIVSQPVVVLQRSKLPIDIYKLRDMKQRRSLDSKQELSYSSHQIEKTVFTEHLNLPDTTRNHSIKNLVPNKETAVPTSPVADCIVPEFAQTKELEIGSRSRLNVDLTLCRKLSAQHPIGLLSSSKKKKTDAPEAAKTDSTSSDSSESRNNQAVSPAKKKVPGRVRTRGIPKEKPVTGRKACISGFSASRWTKNGKAQKEQRRKHFTYQLLATRNADNSLDDFSCRPLHNPKWSMGNMDSWLCDANDLMPPVTPLRKDCLQKSSFLLNFTPETFNTHNWSRLKASLSVHKKMKAILTPKKLNLSNPVSEKDLGTVTPFSNKSLRLLSGAEGSFLNTLNLSDISDAEKLYQECKQDGPLSFEECIPPHKMQSCKKIGEGAFGEVFCTTNNNNEFVALKIIPIEGEQTVNGEMQKKFDEILHEVIISKELSNLSEMEENKTEGFITLHDLHCAKGSYPKPLLKAWDKFDKQRNSENDRPDFFEEDQLFLILEFEFGGSDLENMQKKLPSLATAKSILHQVTASLAVAEQALCFEHRDLHWGNILVKKTNVKEGKYTINGTTYNVMTNGVHVNIIDYSLSRLEIDGLTVSCDISTDEGLFMGQGDYQFEIYRKMREENHNSWSEYNPHTNVLWLHYLTDKLLKMSYKTNPRSHALKETKKNIEQFYRELLQYESATQVLQSCSLFQ</sequence>
<feature type="compositionally biased region" description="Polar residues" evidence="10">
    <location>
        <begin position="239"/>
        <end position="253"/>
    </location>
</feature>
<keyword evidence="2" id="KW-0723">Serine/threonine-protein kinase</keyword>
<evidence type="ECO:0000256" key="8">
    <source>
        <dbReference type="ARBA" id="ARBA00048679"/>
    </source>
</evidence>
<dbReference type="PROSITE" id="PS50011">
    <property type="entry name" value="PROTEIN_KINASE_DOM"/>
    <property type="match status" value="1"/>
</dbReference>
<evidence type="ECO:0000256" key="4">
    <source>
        <dbReference type="ARBA" id="ARBA00022741"/>
    </source>
</evidence>
<dbReference type="SUPFAM" id="SSF56112">
    <property type="entry name" value="Protein kinase-like (PK-like)"/>
    <property type="match status" value="1"/>
</dbReference>
<comment type="catalytic activity">
    <reaction evidence="8">
        <text>L-seryl-[protein] + ATP = O-phospho-L-seryl-[protein] + ADP + H(+)</text>
        <dbReference type="Rhea" id="RHEA:17989"/>
        <dbReference type="Rhea" id="RHEA-COMP:9863"/>
        <dbReference type="Rhea" id="RHEA-COMP:11604"/>
        <dbReference type="ChEBI" id="CHEBI:15378"/>
        <dbReference type="ChEBI" id="CHEBI:29999"/>
        <dbReference type="ChEBI" id="CHEBI:30616"/>
        <dbReference type="ChEBI" id="CHEBI:83421"/>
        <dbReference type="ChEBI" id="CHEBI:456216"/>
        <dbReference type="EC" id="2.7.11.1"/>
    </reaction>
</comment>
<evidence type="ECO:0000256" key="3">
    <source>
        <dbReference type="ARBA" id="ARBA00022679"/>
    </source>
</evidence>
<proteinExistence type="predicted"/>
<feature type="region of interest" description="Disordered" evidence="10">
    <location>
        <begin position="169"/>
        <end position="209"/>
    </location>
</feature>
<comment type="catalytic activity">
    <reaction evidence="7">
        <text>L-threonyl-[protein] + ATP = O-phospho-L-threonyl-[protein] + ADP + H(+)</text>
        <dbReference type="Rhea" id="RHEA:46608"/>
        <dbReference type="Rhea" id="RHEA-COMP:11060"/>
        <dbReference type="Rhea" id="RHEA-COMP:11605"/>
        <dbReference type="ChEBI" id="CHEBI:15378"/>
        <dbReference type="ChEBI" id="CHEBI:30013"/>
        <dbReference type="ChEBI" id="CHEBI:30616"/>
        <dbReference type="ChEBI" id="CHEBI:61977"/>
        <dbReference type="ChEBI" id="CHEBI:456216"/>
        <dbReference type="EC" id="2.7.11.1"/>
    </reaction>
</comment>
<evidence type="ECO:0000313" key="12">
    <source>
        <dbReference type="EMBL" id="KAK6493580.1"/>
    </source>
</evidence>
<dbReference type="InterPro" id="IPR017441">
    <property type="entry name" value="Protein_kinase_ATP_BS"/>
</dbReference>
<gene>
    <name evidence="12" type="ORF">HHUSO_G3196</name>
</gene>
<feature type="compositionally biased region" description="Basic residues" evidence="10">
    <location>
        <begin position="901"/>
        <end position="913"/>
    </location>
</feature>
<protein>
    <recommendedName>
        <fullName evidence="1">non-specific serine/threonine protein kinase</fullName>
        <ecNumber evidence="1">2.7.11.1</ecNumber>
    </recommendedName>
</protein>
<keyword evidence="6 9" id="KW-0067">ATP-binding</keyword>
<keyword evidence="13" id="KW-1185">Reference proteome</keyword>
<accession>A0ABR1A938</accession>
<evidence type="ECO:0000256" key="6">
    <source>
        <dbReference type="ARBA" id="ARBA00022840"/>
    </source>
</evidence>
<name>A0ABR1A938_HUSHU</name>
<feature type="compositionally biased region" description="Basic and acidic residues" evidence="10">
    <location>
        <begin position="100"/>
        <end position="114"/>
    </location>
</feature>
<dbReference type="Pfam" id="PF12330">
    <property type="entry name" value="Haspin_kinase"/>
    <property type="match status" value="1"/>
</dbReference>
<evidence type="ECO:0000256" key="5">
    <source>
        <dbReference type="ARBA" id="ARBA00022777"/>
    </source>
</evidence>
<dbReference type="Gene3D" id="1.10.510.10">
    <property type="entry name" value="Transferase(Phosphotransferase) domain 1"/>
    <property type="match status" value="1"/>
</dbReference>
<dbReference type="Gene3D" id="3.30.200.20">
    <property type="entry name" value="Phosphorylase Kinase, domain 1"/>
    <property type="match status" value="1"/>
</dbReference>
<keyword evidence="5" id="KW-0418">Kinase</keyword>
<evidence type="ECO:0000256" key="2">
    <source>
        <dbReference type="ARBA" id="ARBA00022527"/>
    </source>
</evidence>
<evidence type="ECO:0000256" key="9">
    <source>
        <dbReference type="PROSITE-ProRule" id="PRU10141"/>
    </source>
</evidence>
<organism evidence="12 13">
    <name type="scientific">Huso huso</name>
    <name type="common">Beluga</name>
    <name type="synonym">Acipenser huso</name>
    <dbReference type="NCBI Taxonomy" id="61971"/>
    <lineage>
        <taxon>Eukaryota</taxon>
        <taxon>Metazoa</taxon>
        <taxon>Chordata</taxon>
        <taxon>Craniata</taxon>
        <taxon>Vertebrata</taxon>
        <taxon>Euteleostomi</taxon>
        <taxon>Actinopterygii</taxon>
        <taxon>Chondrostei</taxon>
        <taxon>Acipenseriformes</taxon>
        <taxon>Acipenseridae</taxon>
        <taxon>Huso</taxon>
    </lineage>
</organism>
<dbReference type="InterPro" id="IPR024604">
    <property type="entry name" value="GSG2_C"/>
</dbReference>
<reference evidence="12 13" key="1">
    <citation type="submission" date="2021-05" db="EMBL/GenBank/DDBJ databases">
        <authorList>
            <person name="Zahm M."/>
            <person name="Klopp C."/>
            <person name="Cabau C."/>
            <person name="Kuhl H."/>
            <person name="Suciu R."/>
            <person name="Ciorpac M."/>
            <person name="Holostenco D."/>
            <person name="Gessner J."/>
            <person name="Wuertz S."/>
            <person name="Hohne C."/>
            <person name="Stock M."/>
            <person name="Gislard M."/>
            <person name="Lluch J."/>
            <person name="Milhes M."/>
            <person name="Lampietro C."/>
            <person name="Lopez Roques C."/>
            <person name="Donnadieu C."/>
            <person name="Du K."/>
            <person name="Schartl M."/>
            <person name="Guiguen Y."/>
        </authorList>
    </citation>
    <scope>NUCLEOTIDE SEQUENCE [LARGE SCALE GENOMIC DNA]</scope>
    <source>
        <strain evidence="12">Hh-F2</strain>
        <tissue evidence="12">Blood</tissue>
    </source>
</reference>
<dbReference type="SMART" id="SM00220">
    <property type="entry name" value="S_TKc"/>
    <property type="match status" value="1"/>
</dbReference>
<keyword evidence="3" id="KW-0808">Transferase</keyword>
<dbReference type="InterPro" id="IPR011009">
    <property type="entry name" value="Kinase-like_dom_sf"/>
</dbReference>
<evidence type="ECO:0000313" key="13">
    <source>
        <dbReference type="Proteomes" id="UP001369086"/>
    </source>
</evidence>